<feature type="compositionally biased region" description="Basic and acidic residues" evidence="9">
    <location>
        <begin position="12"/>
        <end position="23"/>
    </location>
</feature>
<dbReference type="InterPro" id="IPR000747">
    <property type="entry name" value="HD_engrailed"/>
</dbReference>
<dbReference type="InterPro" id="IPR050720">
    <property type="entry name" value="Engrailed_Homeobox_TFs"/>
</dbReference>
<dbReference type="InterPro" id="IPR017970">
    <property type="entry name" value="Homeobox_CS"/>
</dbReference>
<dbReference type="PROSITE" id="PS50071">
    <property type="entry name" value="HOMEOBOX_2"/>
    <property type="match status" value="1"/>
</dbReference>
<evidence type="ECO:0000256" key="6">
    <source>
        <dbReference type="PROSITE-ProRule" id="PRU00108"/>
    </source>
</evidence>
<dbReference type="GO" id="GO:0005634">
    <property type="term" value="C:nucleus"/>
    <property type="evidence" value="ECO:0007669"/>
    <property type="project" value="UniProtKB-SubCell"/>
</dbReference>
<gene>
    <name evidence="11" type="ORF">GEV33_013015</name>
</gene>
<protein>
    <recommendedName>
        <fullName evidence="8">Homeobox protein engrailed-like</fullName>
    </recommendedName>
</protein>
<dbReference type="PANTHER" id="PTHR24341:SF6">
    <property type="entry name" value="HOMEOBOX PROTEIN INVECTED"/>
    <property type="match status" value="1"/>
</dbReference>
<dbReference type="FunFam" id="1.10.10.60:FF:000189">
    <property type="entry name" value="Homeobox protein engrailed-like"/>
    <property type="match status" value="1"/>
</dbReference>
<evidence type="ECO:0000256" key="3">
    <source>
        <dbReference type="ARBA" id="ARBA00023125"/>
    </source>
</evidence>
<feature type="domain" description="Homeobox" evidence="10">
    <location>
        <begin position="292"/>
        <end position="352"/>
    </location>
</feature>
<feature type="compositionally biased region" description="Pro residues" evidence="9">
    <location>
        <begin position="153"/>
        <end position="162"/>
    </location>
</feature>
<dbReference type="InterPro" id="IPR009057">
    <property type="entry name" value="Homeodomain-like_sf"/>
</dbReference>
<comment type="caution">
    <text evidence="11">The sequence shown here is derived from an EMBL/GenBank/DDBJ whole genome shotgun (WGS) entry which is preliminary data.</text>
</comment>
<feature type="region of interest" description="Disordered" evidence="9">
    <location>
        <begin position="188"/>
        <end position="252"/>
    </location>
</feature>
<dbReference type="GO" id="GO:0000981">
    <property type="term" value="F:DNA-binding transcription factor activity, RNA polymerase II-specific"/>
    <property type="evidence" value="ECO:0007669"/>
    <property type="project" value="InterPro"/>
</dbReference>
<sequence length="385" mass="41794">MLTDRTGHKKNAKGDRDGEEGRKSIGARSRPSAAAAATALAVEIGTGAGGGQRERRGGATDRDRRGEPVGGATTRLHASKTSGLSVVNACPSTMAFEDRSSPSAATDDAAKSPSSPESSRTSPYTCTTIPQGASPKGDFFRITSFALSSPRASPSPPPPQPEPVIQTLKYSIRNILKPEFGKSAVLRTRTGPKIPFKPYDLETTEDVKPFSTAPLGSLRQAVSQIGTRSPEPQPRPKSPPKGMLPAPEEIKKDEGSVPTLWPAWVYCTRYSDRPSSGPRSRRMKKTPTKVSGEDKRPRTAFSSAQLARLKHEFNENRYLTERRRQQLSAELGLNEAQIKIWFQNKRAKIKKSSGQKNPLALQLMAQGLYNHSTVACDEDDMPLSS</sequence>
<comment type="subcellular location">
    <subcellularLocation>
        <location evidence="1 6 7">Nucleus</location>
    </subcellularLocation>
</comment>
<evidence type="ECO:0000313" key="11">
    <source>
        <dbReference type="EMBL" id="KAH0809777.1"/>
    </source>
</evidence>
<comment type="similarity">
    <text evidence="8">Belongs to the Engrailed homeobox family.</text>
</comment>
<reference evidence="11" key="2">
    <citation type="submission" date="2021-08" db="EMBL/GenBank/DDBJ databases">
        <authorList>
            <person name="Eriksson T."/>
        </authorList>
    </citation>
    <scope>NUCLEOTIDE SEQUENCE</scope>
    <source>
        <strain evidence="11">Stoneville</strain>
        <tissue evidence="11">Whole head</tissue>
    </source>
</reference>
<evidence type="ECO:0000313" key="12">
    <source>
        <dbReference type="Proteomes" id="UP000719412"/>
    </source>
</evidence>
<feature type="region of interest" description="Disordered" evidence="9">
    <location>
        <begin position="272"/>
        <end position="299"/>
    </location>
</feature>
<feature type="region of interest" description="Disordered" evidence="9">
    <location>
        <begin position="1"/>
        <end position="165"/>
    </location>
</feature>
<evidence type="ECO:0000256" key="2">
    <source>
        <dbReference type="ARBA" id="ARBA00022473"/>
    </source>
</evidence>
<keyword evidence="5 6" id="KW-0539">Nucleus</keyword>
<dbReference type="PANTHER" id="PTHR24341">
    <property type="entry name" value="HOMEOBOX PROTEIN ENGRAILED"/>
    <property type="match status" value="1"/>
</dbReference>
<dbReference type="Gene3D" id="1.10.10.60">
    <property type="entry name" value="Homeodomain-like"/>
    <property type="match status" value="1"/>
</dbReference>
<keyword evidence="12" id="KW-1185">Reference proteome</keyword>
<organism evidence="11 12">
    <name type="scientific">Tenebrio molitor</name>
    <name type="common">Yellow mealworm beetle</name>
    <dbReference type="NCBI Taxonomy" id="7067"/>
    <lineage>
        <taxon>Eukaryota</taxon>
        <taxon>Metazoa</taxon>
        <taxon>Ecdysozoa</taxon>
        <taxon>Arthropoda</taxon>
        <taxon>Hexapoda</taxon>
        <taxon>Insecta</taxon>
        <taxon>Pterygota</taxon>
        <taxon>Neoptera</taxon>
        <taxon>Endopterygota</taxon>
        <taxon>Coleoptera</taxon>
        <taxon>Polyphaga</taxon>
        <taxon>Cucujiformia</taxon>
        <taxon>Tenebrionidae</taxon>
        <taxon>Tenebrio</taxon>
    </lineage>
</organism>
<dbReference type="PROSITE" id="PS00033">
    <property type="entry name" value="ENGRAILED"/>
    <property type="match status" value="1"/>
</dbReference>
<keyword evidence="3 6" id="KW-0238">DNA-binding</keyword>
<dbReference type="CDD" id="cd00086">
    <property type="entry name" value="homeodomain"/>
    <property type="match status" value="1"/>
</dbReference>
<keyword evidence="2" id="KW-0217">Developmental protein</keyword>
<evidence type="ECO:0000259" key="10">
    <source>
        <dbReference type="PROSITE" id="PS50071"/>
    </source>
</evidence>
<name>A0A8J6H9A6_TENMO</name>
<dbReference type="GO" id="GO:0009653">
    <property type="term" value="P:anatomical structure morphogenesis"/>
    <property type="evidence" value="ECO:0007669"/>
    <property type="project" value="UniProtKB-ARBA"/>
</dbReference>
<feature type="compositionally biased region" description="Basic and acidic residues" evidence="9">
    <location>
        <begin position="52"/>
        <end position="67"/>
    </location>
</feature>
<dbReference type="InterPro" id="IPR020479">
    <property type="entry name" value="HD_metazoa"/>
</dbReference>
<accession>A0A8J6H9A6</accession>
<dbReference type="Pfam" id="PF10525">
    <property type="entry name" value="Engrail_1_C_sig"/>
    <property type="match status" value="1"/>
</dbReference>
<dbReference type="PROSITE" id="PS00027">
    <property type="entry name" value="HOMEOBOX_1"/>
    <property type="match status" value="1"/>
</dbReference>
<feature type="compositionally biased region" description="Low complexity" evidence="9">
    <location>
        <begin position="112"/>
        <end position="123"/>
    </location>
</feature>
<dbReference type="Proteomes" id="UP000719412">
    <property type="component" value="Unassembled WGS sequence"/>
</dbReference>
<reference evidence="11" key="1">
    <citation type="journal article" date="2020" name="J Insects Food Feed">
        <title>The yellow mealworm (Tenebrio molitor) genome: a resource for the emerging insects as food and feed industry.</title>
        <authorList>
            <person name="Eriksson T."/>
            <person name="Andere A."/>
            <person name="Kelstrup H."/>
            <person name="Emery V."/>
            <person name="Picard C."/>
        </authorList>
    </citation>
    <scope>NUCLEOTIDE SEQUENCE</scope>
    <source>
        <strain evidence="11">Stoneville</strain>
        <tissue evidence="11">Whole head</tissue>
    </source>
</reference>
<evidence type="ECO:0000256" key="7">
    <source>
        <dbReference type="RuleBase" id="RU000682"/>
    </source>
</evidence>
<dbReference type="InterPro" id="IPR019737">
    <property type="entry name" value="Homeobox-engrailed_CS"/>
</dbReference>
<evidence type="ECO:0000256" key="9">
    <source>
        <dbReference type="SAM" id="MobiDB-lite"/>
    </source>
</evidence>
<dbReference type="PRINTS" id="PR00026">
    <property type="entry name" value="ENGRAILED"/>
</dbReference>
<keyword evidence="4 6" id="KW-0371">Homeobox</keyword>
<dbReference type="GO" id="GO:0030182">
    <property type="term" value="P:neuron differentiation"/>
    <property type="evidence" value="ECO:0007669"/>
    <property type="project" value="TreeGrafter"/>
</dbReference>
<dbReference type="AlphaFoldDB" id="A0A8J6H9A6"/>
<dbReference type="PRINTS" id="PR00031">
    <property type="entry name" value="HTHREPRESSR"/>
</dbReference>
<evidence type="ECO:0000256" key="5">
    <source>
        <dbReference type="ARBA" id="ARBA00023242"/>
    </source>
</evidence>
<proteinExistence type="inferred from homology"/>
<dbReference type="InterPro" id="IPR000047">
    <property type="entry name" value="HTH_motif"/>
</dbReference>
<evidence type="ECO:0000256" key="8">
    <source>
        <dbReference type="RuleBase" id="RU510713"/>
    </source>
</evidence>
<dbReference type="EMBL" id="JABDTM020027919">
    <property type="protein sequence ID" value="KAH0809777.1"/>
    <property type="molecule type" value="Genomic_DNA"/>
</dbReference>
<dbReference type="Pfam" id="PF00046">
    <property type="entry name" value="Homeodomain"/>
    <property type="match status" value="1"/>
</dbReference>
<dbReference type="SUPFAM" id="SSF46689">
    <property type="entry name" value="Homeodomain-like"/>
    <property type="match status" value="1"/>
</dbReference>
<evidence type="ECO:0000256" key="4">
    <source>
        <dbReference type="ARBA" id="ARBA00023155"/>
    </source>
</evidence>
<dbReference type="InterPro" id="IPR001356">
    <property type="entry name" value="HD"/>
</dbReference>
<dbReference type="GO" id="GO:0000978">
    <property type="term" value="F:RNA polymerase II cis-regulatory region sequence-specific DNA binding"/>
    <property type="evidence" value="ECO:0007669"/>
    <property type="project" value="TreeGrafter"/>
</dbReference>
<dbReference type="InterPro" id="IPR019549">
    <property type="entry name" value="Homeobox-engrailed_C-terminal"/>
</dbReference>
<feature type="DNA-binding region" description="Homeobox" evidence="6">
    <location>
        <begin position="294"/>
        <end position="353"/>
    </location>
</feature>
<dbReference type="SMART" id="SM00389">
    <property type="entry name" value="HOX"/>
    <property type="match status" value="1"/>
</dbReference>
<dbReference type="PRINTS" id="PR00024">
    <property type="entry name" value="HOMEOBOX"/>
</dbReference>
<evidence type="ECO:0000256" key="1">
    <source>
        <dbReference type="ARBA" id="ARBA00004123"/>
    </source>
</evidence>